<evidence type="ECO:0000256" key="1">
    <source>
        <dbReference type="ARBA" id="ARBA00003294"/>
    </source>
</evidence>
<reference evidence="16" key="2">
    <citation type="submission" date="2020-09" db="EMBL/GenBank/DDBJ databases">
        <authorList>
            <person name="Sun Q."/>
            <person name="Kim S."/>
        </authorList>
    </citation>
    <scope>NUCLEOTIDE SEQUENCE</scope>
    <source>
        <strain evidence="16">KCTC 22169</strain>
    </source>
</reference>
<keyword evidence="5 12" id="KW-0963">Cytoplasm</keyword>
<evidence type="ECO:0000256" key="10">
    <source>
        <dbReference type="ARBA" id="ARBA00023270"/>
    </source>
</evidence>
<dbReference type="InterPro" id="IPR020625">
    <property type="entry name" value="Schiff_base-form_aldolases_AS"/>
</dbReference>
<evidence type="ECO:0000256" key="9">
    <source>
        <dbReference type="ARBA" id="ARBA00023239"/>
    </source>
</evidence>
<comment type="catalytic activity">
    <reaction evidence="11 12">
        <text>L-aspartate 4-semialdehyde + pyruvate = (2S,4S)-4-hydroxy-2,3,4,5-tetrahydrodipicolinate + H2O + H(+)</text>
        <dbReference type="Rhea" id="RHEA:34171"/>
        <dbReference type="ChEBI" id="CHEBI:15361"/>
        <dbReference type="ChEBI" id="CHEBI:15377"/>
        <dbReference type="ChEBI" id="CHEBI:15378"/>
        <dbReference type="ChEBI" id="CHEBI:67139"/>
        <dbReference type="ChEBI" id="CHEBI:537519"/>
        <dbReference type="EC" id="4.3.3.7"/>
    </reaction>
</comment>
<dbReference type="PRINTS" id="PR00146">
    <property type="entry name" value="DHPICSNTHASE"/>
</dbReference>
<evidence type="ECO:0000256" key="12">
    <source>
        <dbReference type="HAMAP-Rule" id="MF_00418"/>
    </source>
</evidence>
<evidence type="ECO:0000256" key="7">
    <source>
        <dbReference type="ARBA" id="ARBA00022915"/>
    </source>
</evidence>
<evidence type="ECO:0000256" key="2">
    <source>
        <dbReference type="ARBA" id="ARBA00005120"/>
    </source>
</evidence>
<dbReference type="GO" id="GO:0008840">
    <property type="term" value="F:4-hydroxy-tetrahydrodipicolinate synthase activity"/>
    <property type="evidence" value="ECO:0007669"/>
    <property type="project" value="UniProtKB-UniRule"/>
</dbReference>
<feature type="active site" description="Schiff-base intermediate with substrate" evidence="12 14">
    <location>
        <position position="180"/>
    </location>
</feature>
<comment type="function">
    <text evidence="1 12">Catalyzes the condensation of (S)-aspartate-beta-semialdehyde [(S)-ASA] and pyruvate to 4-hydroxy-tetrahydrodipicolinate (HTPA).</text>
</comment>
<dbReference type="SMART" id="SM01130">
    <property type="entry name" value="DHDPS"/>
    <property type="match status" value="1"/>
</dbReference>
<dbReference type="NCBIfam" id="TIGR00674">
    <property type="entry name" value="dapA"/>
    <property type="match status" value="1"/>
</dbReference>
<keyword evidence="10 12" id="KW-0704">Schiff base</keyword>
<feature type="binding site" evidence="12 15">
    <location>
        <position position="64"/>
    </location>
    <ligand>
        <name>pyruvate</name>
        <dbReference type="ChEBI" id="CHEBI:15361"/>
    </ligand>
</feature>
<dbReference type="PANTHER" id="PTHR12128:SF66">
    <property type="entry name" value="4-HYDROXY-2-OXOGLUTARATE ALDOLASE, MITOCHONDRIAL"/>
    <property type="match status" value="1"/>
</dbReference>
<evidence type="ECO:0000256" key="14">
    <source>
        <dbReference type="PIRSR" id="PIRSR001365-1"/>
    </source>
</evidence>
<evidence type="ECO:0000313" key="17">
    <source>
        <dbReference type="Proteomes" id="UP000626148"/>
    </source>
</evidence>
<dbReference type="EMBL" id="BMXR01000008">
    <property type="protein sequence ID" value="GGX62300.1"/>
    <property type="molecule type" value="Genomic_DNA"/>
</dbReference>
<comment type="caution">
    <text evidence="16">The sequence shown here is derived from an EMBL/GenBank/DDBJ whole genome shotgun (WGS) entry which is preliminary data.</text>
</comment>
<dbReference type="Gene3D" id="3.20.20.70">
    <property type="entry name" value="Aldolase class I"/>
    <property type="match status" value="1"/>
</dbReference>
<dbReference type="GO" id="GO:0009089">
    <property type="term" value="P:lysine biosynthetic process via diaminopimelate"/>
    <property type="evidence" value="ECO:0007669"/>
    <property type="project" value="UniProtKB-UniRule"/>
</dbReference>
<dbReference type="PROSITE" id="PS00666">
    <property type="entry name" value="DHDPS_2"/>
    <property type="match status" value="1"/>
</dbReference>
<comment type="caution">
    <text evidence="12">Was originally thought to be a dihydrodipicolinate synthase (DHDPS), catalyzing the condensation of (S)-aspartate-beta-semialdehyde [(S)-ASA] and pyruvate to dihydrodipicolinate (DHDP). However, it was shown in E.coli that the product of the enzymatic reaction is not dihydrodipicolinate but in fact (4S)-4-hydroxy-2,3,4,5-tetrahydro-(2S)-dipicolinic acid (HTPA), and that the consecutive dehydration reaction leading to DHDP is not spontaneous but catalyzed by DapB.</text>
</comment>
<evidence type="ECO:0000256" key="8">
    <source>
        <dbReference type="ARBA" id="ARBA00023154"/>
    </source>
</evidence>
<accession>A0A918KG58</accession>
<evidence type="ECO:0000256" key="13">
    <source>
        <dbReference type="PIRNR" id="PIRNR001365"/>
    </source>
</evidence>
<comment type="subcellular location">
    <subcellularLocation>
        <location evidence="12">Cytoplasm</location>
    </subcellularLocation>
</comment>
<dbReference type="Pfam" id="PF00701">
    <property type="entry name" value="DHDPS"/>
    <property type="match status" value="1"/>
</dbReference>
<gene>
    <name evidence="12 16" type="primary">dapA</name>
    <name evidence="16" type="ORF">GCM10007392_32730</name>
</gene>
<evidence type="ECO:0000256" key="3">
    <source>
        <dbReference type="ARBA" id="ARBA00007592"/>
    </source>
</evidence>
<dbReference type="GO" id="GO:0005829">
    <property type="term" value="C:cytosol"/>
    <property type="evidence" value="ECO:0007669"/>
    <property type="project" value="TreeGrafter"/>
</dbReference>
<keyword evidence="6 12" id="KW-0028">Amino-acid biosynthesis</keyword>
<keyword evidence="7 12" id="KW-0220">Diaminopimelate biosynthesis</keyword>
<feature type="binding site" evidence="12 15">
    <location>
        <position position="222"/>
    </location>
    <ligand>
        <name>pyruvate</name>
        <dbReference type="ChEBI" id="CHEBI:15361"/>
    </ligand>
</feature>
<evidence type="ECO:0000256" key="11">
    <source>
        <dbReference type="ARBA" id="ARBA00047836"/>
    </source>
</evidence>
<evidence type="ECO:0000313" key="16">
    <source>
        <dbReference type="EMBL" id="GGX62300.1"/>
    </source>
</evidence>
<comment type="similarity">
    <text evidence="3 12 13">Belongs to the DapA family.</text>
</comment>
<reference evidence="16" key="1">
    <citation type="journal article" date="2014" name="Int. J. Syst. Evol. Microbiol.">
        <title>Complete genome sequence of Corynebacterium casei LMG S-19264T (=DSM 44701T), isolated from a smear-ripened cheese.</title>
        <authorList>
            <consortium name="US DOE Joint Genome Institute (JGI-PGF)"/>
            <person name="Walter F."/>
            <person name="Albersmeier A."/>
            <person name="Kalinowski J."/>
            <person name="Ruckert C."/>
        </authorList>
    </citation>
    <scope>NUCLEOTIDE SEQUENCE</scope>
    <source>
        <strain evidence="16">KCTC 22169</strain>
    </source>
</reference>
<sequence length="310" mass="33462">MRTAYHDLTKTGQWGDVFYMITGSIVALVTPMHADGSVAWDNLEQLIEFHIENGTAAIGAVGTTGESSTLDMKEHEEVIRFTVDKCKGRIPVIAGTGGNSTREAMHLTRAAKAAGADAALLVTPYYNKPTQEGLYQHYKYIAENVDIPQILYNVPGRTACDMQPETTLRLAEIPNIIGIKDATGDLERARYLIDNAPEGFAIYSGDDATAMELMLLGGHGDVSVTANVSPKAMASLCAAAIAGDRETATRLNDLLMPLHTNLFVEANPIPVKWALNLMGLIPEGIRLPLTPLSESMHDIVRKALMDSGVV</sequence>
<keyword evidence="9 12" id="KW-0456">Lyase</keyword>
<dbReference type="HAMAP" id="MF_00418">
    <property type="entry name" value="DapA"/>
    <property type="match status" value="1"/>
</dbReference>
<dbReference type="AlphaFoldDB" id="A0A918KG58"/>
<name>A0A918KG58_9GAMM</name>
<organism evidence="16 17">
    <name type="scientific">Saccharospirillum salsuginis</name>
    <dbReference type="NCBI Taxonomy" id="418750"/>
    <lineage>
        <taxon>Bacteria</taxon>
        <taxon>Pseudomonadati</taxon>
        <taxon>Pseudomonadota</taxon>
        <taxon>Gammaproteobacteria</taxon>
        <taxon>Oceanospirillales</taxon>
        <taxon>Saccharospirillaceae</taxon>
        <taxon>Saccharospirillum</taxon>
    </lineage>
</organism>
<dbReference type="InterPro" id="IPR005263">
    <property type="entry name" value="DapA"/>
</dbReference>
<evidence type="ECO:0000256" key="4">
    <source>
        <dbReference type="ARBA" id="ARBA00012086"/>
    </source>
</evidence>
<dbReference type="Proteomes" id="UP000626148">
    <property type="component" value="Unassembled WGS sequence"/>
</dbReference>
<feature type="site" description="Part of a proton relay during catalysis" evidence="12">
    <location>
        <position position="126"/>
    </location>
</feature>
<keyword evidence="8 12" id="KW-0457">Lysine biosynthesis</keyword>
<comment type="pathway">
    <text evidence="2 12">Amino-acid biosynthesis; L-lysine biosynthesis via DAP pathway; (S)-tetrahydrodipicolinate from L-aspartate: step 3/4.</text>
</comment>
<protein>
    <recommendedName>
        <fullName evidence="4 12">4-hydroxy-tetrahydrodipicolinate synthase</fullName>
        <shortName evidence="12">HTPA synthase</shortName>
        <ecNumber evidence="4 12">4.3.3.7</ecNumber>
    </recommendedName>
</protein>
<evidence type="ECO:0000256" key="15">
    <source>
        <dbReference type="PIRSR" id="PIRSR001365-2"/>
    </source>
</evidence>
<dbReference type="PANTHER" id="PTHR12128">
    <property type="entry name" value="DIHYDRODIPICOLINATE SYNTHASE"/>
    <property type="match status" value="1"/>
</dbReference>
<dbReference type="CDD" id="cd00950">
    <property type="entry name" value="DHDPS"/>
    <property type="match status" value="1"/>
</dbReference>
<proteinExistence type="inferred from homology"/>
<comment type="subunit">
    <text evidence="12">Homotetramer; dimer of dimers.</text>
</comment>
<dbReference type="InterPro" id="IPR002220">
    <property type="entry name" value="DapA-like"/>
</dbReference>
<dbReference type="GO" id="GO:0019877">
    <property type="term" value="P:diaminopimelate biosynthetic process"/>
    <property type="evidence" value="ECO:0007669"/>
    <property type="project" value="UniProtKB-UniRule"/>
</dbReference>
<feature type="active site" description="Proton donor/acceptor" evidence="12 14">
    <location>
        <position position="152"/>
    </location>
</feature>
<keyword evidence="17" id="KW-1185">Reference proteome</keyword>
<dbReference type="EC" id="4.3.3.7" evidence="4 12"/>
<evidence type="ECO:0000256" key="6">
    <source>
        <dbReference type="ARBA" id="ARBA00022605"/>
    </source>
</evidence>
<dbReference type="SUPFAM" id="SSF51569">
    <property type="entry name" value="Aldolase"/>
    <property type="match status" value="1"/>
</dbReference>
<evidence type="ECO:0000256" key="5">
    <source>
        <dbReference type="ARBA" id="ARBA00022490"/>
    </source>
</evidence>
<dbReference type="InterPro" id="IPR013785">
    <property type="entry name" value="Aldolase_TIM"/>
</dbReference>
<dbReference type="PIRSF" id="PIRSF001365">
    <property type="entry name" value="DHDPS"/>
    <property type="match status" value="1"/>
</dbReference>
<feature type="site" description="Part of a proton relay during catalysis" evidence="12">
    <location>
        <position position="63"/>
    </location>
</feature>